<dbReference type="EMBL" id="SMGO01000001">
    <property type="protein sequence ID" value="TCK84713.1"/>
    <property type="molecule type" value="Genomic_DNA"/>
</dbReference>
<keyword evidence="1" id="KW-0732">Signal</keyword>
<feature type="chain" id="PRO_5020923994" evidence="1">
    <location>
        <begin position="20"/>
        <end position="819"/>
    </location>
</feature>
<dbReference type="SUPFAM" id="SSF49464">
    <property type="entry name" value="Carboxypeptidase regulatory domain-like"/>
    <property type="match status" value="1"/>
</dbReference>
<reference evidence="2 3" key="1">
    <citation type="submission" date="2019-03" db="EMBL/GenBank/DDBJ databases">
        <title>Genomic Encyclopedia of Archaeal and Bacterial Type Strains, Phase II (KMG-II): from individual species to whole genera.</title>
        <authorList>
            <person name="Goeker M."/>
        </authorList>
    </citation>
    <scope>NUCLEOTIDE SEQUENCE [LARGE SCALE GENOMIC DNA]</scope>
    <source>
        <strain evidence="2 3">DSM 22554</strain>
    </source>
</reference>
<dbReference type="GO" id="GO:0004180">
    <property type="term" value="F:carboxypeptidase activity"/>
    <property type="evidence" value="ECO:0007669"/>
    <property type="project" value="UniProtKB-KW"/>
</dbReference>
<evidence type="ECO:0000313" key="3">
    <source>
        <dbReference type="Proteomes" id="UP000294616"/>
    </source>
</evidence>
<proteinExistence type="predicted"/>
<dbReference type="Proteomes" id="UP000294616">
    <property type="component" value="Unassembled WGS sequence"/>
</dbReference>
<dbReference type="InterPro" id="IPR043741">
    <property type="entry name" value="DUF5686"/>
</dbReference>
<dbReference type="InterPro" id="IPR008969">
    <property type="entry name" value="CarboxyPept-like_regulatory"/>
</dbReference>
<organism evidence="2 3">
    <name type="scientific">Albibacterium bauzanense</name>
    <dbReference type="NCBI Taxonomy" id="653929"/>
    <lineage>
        <taxon>Bacteria</taxon>
        <taxon>Pseudomonadati</taxon>
        <taxon>Bacteroidota</taxon>
        <taxon>Sphingobacteriia</taxon>
        <taxon>Sphingobacteriales</taxon>
        <taxon>Sphingobacteriaceae</taxon>
        <taxon>Albibacterium</taxon>
    </lineage>
</organism>
<dbReference type="RefSeq" id="WP_132220287.1">
    <property type="nucleotide sequence ID" value="NZ_SMGO01000001.1"/>
</dbReference>
<dbReference type="Gene3D" id="2.60.40.1120">
    <property type="entry name" value="Carboxypeptidase-like, regulatory domain"/>
    <property type="match status" value="1"/>
</dbReference>
<keyword evidence="2" id="KW-0378">Hydrolase</keyword>
<accession>A0A4R1M4R0</accession>
<sequence>MKQNLLILLILFSFSLVKAQNNQLSGVITDQRGRLIPFASIFKVNTNIGTSANSEGVFKLSLPLGEHQIIATAIGFKPKTVSIVFSKSDSIIIQLEEETYTLQEVIIGNNREDPAYAIIREAIKKRPYYLEQSSPYTANVYIKGLQRMLKAPKKFLGVNIDELSQDMGLDSNRTGIIYLSESESKISVSPPKDFKEEMISSKVSGNNQAFSFNRTSDLQLNFYENYQQIIEGLSTRPFVSPIADNALAYYQYKYLGSSEENGLIINKIRVIPKRKAEPLYRGDIYIVEDAWRIHSVNLVLDKETNINFIDSLNVKQLFIPIDQDVWLPSNVQLDFMVGLLGFQVSGYFTAVYQNYELVNDFDKKAFKEVLRIGKDVNEKEADYWAAVRPVPLTEEESKDYVFKDSIQRRNNSKAYLDSLDRKNNRFKPISFLVNGYNYRNRYKKETFRLGSPLRSLLFNSVEGLATNYNLVYSKQIDSTLNKYLTLSGYIRYGFKNEHLNANLIAVIPVKNHTFYLSGGSDVVDLNDRGSLPVLFNTVSTLFMGENYQKLYEKTFASAQWRYTLPGNVNVDAGFEWANRHSLSNSTNYTFADKNNLTSNNPFNPNMDVPLFEDNSATKFNVGVSYNFSNRYESYPSGKRYLPSKYPLLSLRYTQGLHNALGSDVNYNLLAASIYKSGASLGMYGSISYAVYAGKFLNNKKLFYPDFRHFNGNQLPFVDQKLNTFLNLDYYHYSTKTKYIEAHTEYNMSGILTSKVPLLRKLKLEEIVGLHYLYTPELKQYGELHLGFQWKILRVIYAHSISDQSILNKTNTIRVGIKLF</sequence>
<comment type="caution">
    <text evidence="2">The sequence shown here is derived from an EMBL/GenBank/DDBJ whole genome shotgun (WGS) entry which is preliminary data.</text>
</comment>
<name>A0A4R1M4R0_9SPHI</name>
<keyword evidence="2" id="KW-0645">Protease</keyword>
<keyword evidence="2" id="KW-0121">Carboxypeptidase</keyword>
<protein>
    <submittedName>
        <fullName evidence="2">Carboxypeptidase-like protein</fullName>
    </submittedName>
</protein>
<dbReference type="Pfam" id="PF18939">
    <property type="entry name" value="DUF5686"/>
    <property type="match status" value="1"/>
</dbReference>
<dbReference type="OrthoDB" id="983143at2"/>
<keyword evidence="3" id="KW-1185">Reference proteome</keyword>
<gene>
    <name evidence="2" type="ORF">C8N28_0005</name>
</gene>
<dbReference type="AlphaFoldDB" id="A0A4R1M4R0"/>
<evidence type="ECO:0000256" key="1">
    <source>
        <dbReference type="SAM" id="SignalP"/>
    </source>
</evidence>
<feature type="signal peptide" evidence="1">
    <location>
        <begin position="1"/>
        <end position="19"/>
    </location>
</feature>
<evidence type="ECO:0000313" key="2">
    <source>
        <dbReference type="EMBL" id="TCK84713.1"/>
    </source>
</evidence>
<dbReference type="Pfam" id="PF13715">
    <property type="entry name" value="CarbopepD_reg_2"/>
    <property type="match status" value="1"/>
</dbReference>